<accession>A0A0E9TXF2</accession>
<organism evidence="1">
    <name type="scientific">Anguilla anguilla</name>
    <name type="common">European freshwater eel</name>
    <name type="synonym">Muraena anguilla</name>
    <dbReference type="NCBI Taxonomy" id="7936"/>
    <lineage>
        <taxon>Eukaryota</taxon>
        <taxon>Metazoa</taxon>
        <taxon>Chordata</taxon>
        <taxon>Craniata</taxon>
        <taxon>Vertebrata</taxon>
        <taxon>Euteleostomi</taxon>
        <taxon>Actinopterygii</taxon>
        <taxon>Neopterygii</taxon>
        <taxon>Teleostei</taxon>
        <taxon>Anguilliformes</taxon>
        <taxon>Anguillidae</taxon>
        <taxon>Anguilla</taxon>
    </lineage>
</organism>
<dbReference type="AlphaFoldDB" id="A0A0E9TXF2"/>
<sequence length="76" mass="8152">MRLVYLPVLGICGQDFKAQSRYGVRPFGDIGVASLLFADDVILLAFTSHSSSLPSPMVMGMAMGSDRKREIANTSG</sequence>
<proteinExistence type="predicted"/>
<name>A0A0E9TXF2_ANGAN</name>
<evidence type="ECO:0000313" key="1">
    <source>
        <dbReference type="EMBL" id="JAH57610.1"/>
    </source>
</evidence>
<reference evidence="1" key="1">
    <citation type="submission" date="2014-11" db="EMBL/GenBank/DDBJ databases">
        <authorList>
            <person name="Amaro Gonzalez C."/>
        </authorList>
    </citation>
    <scope>NUCLEOTIDE SEQUENCE</scope>
</reference>
<protein>
    <submittedName>
        <fullName evidence="1">Uncharacterized protein</fullName>
    </submittedName>
</protein>
<reference evidence="1" key="2">
    <citation type="journal article" date="2015" name="Fish Shellfish Immunol.">
        <title>Early steps in the European eel (Anguilla anguilla)-Vibrio vulnificus interaction in the gills: Role of the RtxA13 toxin.</title>
        <authorList>
            <person name="Callol A."/>
            <person name="Pajuelo D."/>
            <person name="Ebbesson L."/>
            <person name="Teles M."/>
            <person name="MacKenzie S."/>
            <person name="Amaro C."/>
        </authorList>
    </citation>
    <scope>NUCLEOTIDE SEQUENCE</scope>
</reference>
<dbReference type="EMBL" id="GBXM01050967">
    <property type="protein sequence ID" value="JAH57610.1"/>
    <property type="molecule type" value="Transcribed_RNA"/>
</dbReference>